<evidence type="ECO:0000313" key="1">
    <source>
        <dbReference type="EMBL" id="KAI8014606.1"/>
    </source>
</evidence>
<gene>
    <name evidence="1" type="ORF">LOK49_LG05G01791</name>
</gene>
<keyword evidence="2" id="KW-1185">Reference proteome</keyword>
<dbReference type="EMBL" id="CM045761">
    <property type="protein sequence ID" value="KAI8014606.1"/>
    <property type="molecule type" value="Genomic_DNA"/>
</dbReference>
<reference evidence="1 2" key="1">
    <citation type="journal article" date="2022" name="Plant J.">
        <title>Chromosome-level genome of Camellia lanceoleosa provides a valuable resource for understanding genome evolution and self-incompatibility.</title>
        <authorList>
            <person name="Gong W."/>
            <person name="Xiao S."/>
            <person name="Wang L."/>
            <person name="Liao Z."/>
            <person name="Chang Y."/>
            <person name="Mo W."/>
            <person name="Hu G."/>
            <person name="Li W."/>
            <person name="Zhao G."/>
            <person name="Zhu H."/>
            <person name="Hu X."/>
            <person name="Ji K."/>
            <person name="Xiang X."/>
            <person name="Song Q."/>
            <person name="Yuan D."/>
            <person name="Jin S."/>
            <person name="Zhang L."/>
        </authorList>
    </citation>
    <scope>NUCLEOTIDE SEQUENCE [LARGE SCALE GENOMIC DNA]</scope>
    <source>
        <strain evidence="1">SQ_2022a</strain>
    </source>
</reference>
<comment type="caution">
    <text evidence="1">The sequence shown here is derived from an EMBL/GenBank/DDBJ whole genome shotgun (WGS) entry which is preliminary data.</text>
</comment>
<protein>
    <submittedName>
        <fullName evidence="1">Uncharacterized protein</fullName>
    </submittedName>
</protein>
<evidence type="ECO:0000313" key="2">
    <source>
        <dbReference type="Proteomes" id="UP001060215"/>
    </source>
</evidence>
<accession>A0ACC0HRK0</accession>
<organism evidence="1 2">
    <name type="scientific">Camellia lanceoleosa</name>
    <dbReference type="NCBI Taxonomy" id="1840588"/>
    <lineage>
        <taxon>Eukaryota</taxon>
        <taxon>Viridiplantae</taxon>
        <taxon>Streptophyta</taxon>
        <taxon>Embryophyta</taxon>
        <taxon>Tracheophyta</taxon>
        <taxon>Spermatophyta</taxon>
        <taxon>Magnoliopsida</taxon>
        <taxon>eudicotyledons</taxon>
        <taxon>Gunneridae</taxon>
        <taxon>Pentapetalae</taxon>
        <taxon>asterids</taxon>
        <taxon>Ericales</taxon>
        <taxon>Theaceae</taxon>
        <taxon>Camellia</taxon>
    </lineage>
</organism>
<name>A0ACC0HRK0_9ERIC</name>
<proteinExistence type="predicted"/>
<sequence length="131" mass="15158">MRNKLFQYYGDWLIMFGKDKATGELAEDLVDSVAAMENEEAIGEKGDESPVEQFCFNETNIDFNVSFSRMAEIAHRIRYSHDPSQQRRLVNTKLLKLPISTGQRLKSDLSFVLEEEDKMEWVCMLLESSII</sequence>
<dbReference type="Proteomes" id="UP001060215">
    <property type="component" value="Chromosome 4"/>
</dbReference>